<evidence type="ECO:0000313" key="2">
    <source>
        <dbReference type="Proteomes" id="UP000765509"/>
    </source>
</evidence>
<dbReference type="OrthoDB" id="2684341at2759"/>
<evidence type="ECO:0000313" key="1">
    <source>
        <dbReference type="EMBL" id="MBW0554098.1"/>
    </source>
</evidence>
<dbReference type="AlphaFoldDB" id="A0A9Q3J1Y1"/>
<organism evidence="1 2">
    <name type="scientific">Austropuccinia psidii MF-1</name>
    <dbReference type="NCBI Taxonomy" id="1389203"/>
    <lineage>
        <taxon>Eukaryota</taxon>
        <taxon>Fungi</taxon>
        <taxon>Dikarya</taxon>
        <taxon>Basidiomycota</taxon>
        <taxon>Pucciniomycotina</taxon>
        <taxon>Pucciniomycetes</taxon>
        <taxon>Pucciniales</taxon>
        <taxon>Sphaerophragmiaceae</taxon>
        <taxon>Austropuccinia</taxon>
    </lineage>
</organism>
<comment type="caution">
    <text evidence="1">The sequence shown here is derived from an EMBL/GenBank/DDBJ whole genome shotgun (WGS) entry which is preliminary data.</text>
</comment>
<reference evidence="1" key="1">
    <citation type="submission" date="2021-03" db="EMBL/GenBank/DDBJ databases">
        <title>Draft genome sequence of rust myrtle Austropuccinia psidii MF-1, a brazilian biotype.</title>
        <authorList>
            <person name="Quecine M.C."/>
            <person name="Pachon D.M.R."/>
            <person name="Bonatelli M.L."/>
            <person name="Correr F.H."/>
            <person name="Franceschini L.M."/>
            <person name="Leite T.F."/>
            <person name="Margarido G.R.A."/>
            <person name="Almeida C.A."/>
            <person name="Ferrarezi J.A."/>
            <person name="Labate C.A."/>
        </authorList>
    </citation>
    <scope>NUCLEOTIDE SEQUENCE</scope>
    <source>
        <strain evidence="1">MF-1</strain>
    </source>
</reference>
<dbReference type="EMBL" id="AVOT02060663">
    <property type="protein sequence ID" value="MBW0554098.1"/>
    <property type="molecule type" value="Genomic_DNA"/>
</dbReference>
<accession>A0A9Q3J1Y1</accession>
<sequence>MNQDYRIMGSEKERRLNEVLCSYYSNLFWCFQLTYFKAVCSQVFFDNIRIPTEYSYESPSSSVTHHTKYLVELPSFPSFEWDFFVIDTTKGEHLILVFDFLNHLNPYIDWRKRLITFHSHHKDYDNPSNSFRNEFSSANTCAVLVADSRTPSSPTSVHVPSPNSPQSFLPSLDELFKEIKYFGEYSSIYSLHLFHGNVDLPPSSNHDSLE</sequence>
<gene>
    <name evidence="1" type="ORF">O181_093813</name>
</gene>
<protein>
    <submittedName>
        <fullName evidence="1">Uncharacterized protein</fullName>
    </submittedName>
</protein>
<keyword evidence="2" id="KW-1185">Reference proteome</keyword>
<proteinExistence type="predicted"/>
<dbReference type="Proteomes" id="UP000765509">
    <property type="component" value="Unassembled WGS sequence"/>
</dbReference>
<name>A0A9Q3J1Y1_9BASI</name>